<dbReference type="InterPro" id="IPR002060">
    <property type="entry name" value="Squ/phyt_synthse"/>
</dbReference>
<dbReference type="GO" id="GO:0009536">
    <property type="term" value="C:plastid"/>
    <property type="evidence" value="ECO:0007669"/>
    <property type="project" value="UniProtKB-ARBA"/>
</dbReference>
<dbReference type="EMBL" id="JAYWIO010000003">
    <property type="protein sequence ID" value="KAK7276173.1"/>
    <property type="molecule type" value="Genomic_DNA"/>
</dbReference>
<dbReference type="InterPro" id="IPR033904">
    <property type="entry name" value="Trans_IPPS_HH"/>
</dbReference>
<evidence type="ECO:0000256" key="3">
    <source>
        <dbReference type="ARBA" id="ARBA00006251"/>
    </source>
</evidence>
<evidence type="ECO:0000313" key="8">
    <source>
        <dbReference type="EMBL" id="KAK7276173.1"/>
    </source>
</evidence>
<dbReference type="AlphaFoldDB" id="A0AAN9ICU8"/>
<dbReference type="PROSITE" id="PS01045">
    <property type="entry name" value="SQUALEN_PHYTOEN_SYN_2"/>
    <property type="match status" value="1"/>
</dbReference>
<organism evidence="8 9">
    <name type="scientific">Crotalaria pallida</name>
    <name type="common">Smooth rattlebox</name>
    <name type="synonym">Crotalaria striata</name>
    <dbReference type="NCBI Taxonomy" id="3830"/>
    <lineage>
        <taxon>Eukaryota</taxon>
        <taxon>Viridiplantae</taxon>
        <taxon>Streptophyta</taxon>
        <taxon>Embryophyta</taxon>
        <taxon>Tracheophyta</taxon>
        <taxon>Spermatophyta</taxon>
        <taxon>Magnoliopsida</taxon>
        <taxon>eudicotyledons</taxon>
        <taxon>Gunneridae</taxon>
        <taxon>Pentapetalae</taxon>
        <taxon>rosids</taxon>
        <taxon>fabids</taxon>
        <taxon>Fabales</taxon>
        <taxon>Fabaceae</taxon>
        <taxon>Papilionoideae</taxon>
        <taxon>50 kb inversion clade</taxon>
        <taxon>genistoids sensu lato</taxon>
        <taxon>core genistoids</taxon>
        <taxon>Crotalarieae</taxon>
        <taxon>Crotalaria</taxon>
    </lineage>
</organism>
<dbReference type="Pfam" id="PF00494">
    <property type="entry name" value="SQS_PSY"/>
    <property type="match status" value="1"/>
</dbReference>
<dbReference type="SFLD" id="SFLDG01018">
    <property type="entry name" value="Squalene/Phytoene_Synthase_Lik"/>
    <property type="match status" value="1"/>
</dbReference>
<dbReference type="Gene3D" id="1.10.600.10">
    <property type="entry name" value="Farnesyl Diphosphate Synthase"/>
    <property type="match status" value="1"/>
</dbReference>
<gene>
    <name evidence="8" type="ORF">RIF29_17308</name>
</gene>
<dbReference type="SFLD" id="SFLDS00005">
    <property type="entry name" value="Isoprenoid_Synthase_Type_I"/>
    <property type="match status" value="1"/>
</dbReference>
<comment type="similarity">
    <text evidence="3">Belongs to the phytoene/squalene synthase family.</text>
</comment>
<evidence type="ECO:0000313" key="9">
    <source>
        <dbReference type="Proteomes" id="UP001372338"/>
    </source>
</evidence>
<name>A0AAN9ICU8_CROPI</name>
<dbReference type="CDD" id="cd00683">
    <property type="entry name" value="Trans_IPPS_HH"/>
    <property type="match status" value="1"/>
</dbReference>
<evidence type="ECO:0000256" key="5">
    <source>
        <dbReference type="ARBA" id="ARBA00022679"/>
    </source>
</evidence>
<keyword evidence="5" id="KW-0808">Transferase</keyword>
<proteinExistence type="inferred from homology"/>
<dbReference type="GO" id="GO:0046905">
    <property type="term" value="F:15-cis-phytoene synthase activity"/>
    <property type="evidence" value="ECO:0007669"/>
    <property type="project" value="UniProtKB-EC"/>
</dbReference>
<dbReference type="GO" id="GO:0016117">
    <property type="term" value="P:carotenoid biosynthetic process"/>
    <property type="evidence" value="ECO:0007669"/>
    <property type="project" value="UniProtKB-KW"/>
</dbReference>
<evidence type="ECO:0000256" key="1">
    <source>
        <dbReference type="ARBA" id="ARBA00001805"/>
    </source>
</evidence>
<dbReference type="InterPro" id="IPR019845">
    <property type="entry name" value="Squalene/phytoene_synthase_CS"/>
</dbReference>
<comment type="catalytic activity">
    <reaction evidence="1">
        <text>2 (2E,6E,10E)-geranylgeranyl diphosphate = 15-cis-phytoene + 2 diphosphate</text>
        <dbReference type="Rhea" id="RHEA:34475"/>
        <dbReference type="ChEBI" id="CHEBI:27787"/>
        <dbReference type="ChEBI" id="CHEBI:33019"/>
        <dbReference type="ChEBI" id="CHEBI:58756"/>
        <dbReference type="EC" id="2.5.1.32"/>
    </reaction>
</comment>
<accession>A0AAN9ICU8</accession>
<dbReference type="EC" id="2.5.1.32" evidence="4"/>
<keyword evidence="6" id="KW-0125">Carotenoid biosynthesis</keyword>
<protein>
    <recommendedName>
        <fullName evidence="4">15-cis-phytoene synthase</fullName>
        <ecNumber evidence="4">2.5.1.32</ecNumber>
    </recommendedName>
</protein>
<keyword evidence="7" id="KW-0414">Isoprene biosynthesis</keyword>
<keyword evidence="9" id="KW-1185">Reference proteome</keyword>
<dbReference type="SFLD" id="SFLDG01212">
    <property type="entry name" value="Phytoene_synthase_like"/>
    <property type="match status" value="1"/>
</dbReference>
<dbReference type="InterPro" id="IPR008949">
    <property type="entry name" value="Isoprenoid_synthase_dom_sf"/>
</dbReference>
<dbReference type="GO" id="GO:0004311">
    <property type="term" value="F:geranylgeranyl diphosphate synthase activity"/>
    <property type="evidence" value="ECO:0007669"/>
    <property type="project" value="InterPro"/>
</dbReference>
<evidence type="ECO:0000256" key="2">
    <source>
        <dbReference type="ARBA" id="ARBA00005172"/>
    </source>
</evidence>
<evidence type="ECO:0000256" key="4">
    <source>
        <dbReference type="ARBA" id="ARBA00012396"/>
    </source>
</evidence>
<evidence type="ECO:0000256" key="7">
    <source>
        <dbReference type="ARBA" id="ARBA00023229"/>
    </source>
</evidence>
<dbReference type="InterPro" id="IPR044843">
    <property type="entry name" value="Trans_IPPS_bact-type"/>
</dbReference>
<comment type="pathway">
    <text evidence="2">Carotenoid biosynthesis; phytoene biosynthesis; all-trans-phytoene from geranylgeranyl diphosphate: step 1/1.</text>
</comment>
<reference evidence="8 9" key="1">
    <citation type="submission" date="2024-01" db="EMBL/GenBank/DDBJ databases">
        <title>The genomes of 5 underutilized Papilionoideae crops provide insights into root nodulation and disease resistanc.</title>
        <authorList>
            <person name="Yuan L."/>
        </authorList>
    </citation>
    <scope>NUCLEOTIDE SEQUENCE [LARGE SCALE GENOMIC DNA]</scope>
    <source>
        <strain evidence="8">ZHUSHIDOU_FW_LH</strain>
        <tissue evidence="8">Leaf</tissue>
    </source>
</reference>
<dbReference type="PROSITE" id="PS01044">
    <property type="entry name" value="SQUALEN_PHYTOEN_SYN_1"/>
    <property type="match status" value="1"/>
</dbReference>
<evidence type="ECO:0000256" key="6">
    <source>
        <dbReference type="ARBA" id="ARBA00022746"/>
    </source>
</evidence>
<dbReference type="SUPFAM" id="SSF48576">
    <property type="entry name" value="Terpenoid synthases"/>
    <property type="match status" value="1"/>
</dbReference>
<comment type="caution">
    <text evidence="8">The sequence shown here is derived from an EMBL/GenBank/DDBJ whole genome shotgun (WGS) entry which is preliminary data.</text>
</comment>
<dbReference type="Proteomes" id="UP001372338">
    <property type="component" value="Unassembled WGS sequence"/>
</dbReference>
<dbReference type="FunFam" id="1.10.600.10:FF:000004">
    <property type="entry name" value="Phytoene synthase chloroplastic"/>
    <property type="match status" value="1"/>
</dbReference>
<sequence>MSVTLFWIVSSPGQEVSNSTGLFDSIRNAKLLGSSKFMSRDSGSIRATQDKRKRMRFCSLNADMNYACVGQPGLNGASNFPLLSNVLANPAAGEVAVSSEQKVYEVVLKQASLVKRKLSSTGELEVKPDITLPGNLSLLSEAYDRCREVCAEYAKTFYLGTLLMTPERRRAIWAIYVWCRRTDELVDGPNASHITPSALDRWESRLDELFQGRPFDMLDAALSDTVNEFPVDIQPFKDMIEGMRMDLKKSRYKNFDELYLYCYYVAGTVGLMSVPIMGISPYSQATTESVYNAALALGIANQLTNILRDVGEDANRGRVYLPQDELAQAGLSDEDIFAGKVTDKWRNFMKSQIKRARMFFDEAEKGVLELNEASRWPVWASLLLYRQILDEIEANDYNNFTRRAYVGKAKKLLSLPIAYARSMVPPPRKTSPAMKA</sequence>
<dbReference type="GO" id="GO:0051996">
    <property type="term" value="F:squalene synthase [NAD(P)H] activity"/>
    <property type="evidence" value="ECO:0007669"/>
    <property type="project" value="InterPro"/>
</dbReference>
<dbReference type="PANTHER" id="PTHR31480">
    <property type="entry name" value="BIFUNCTIONAL LYCOPENE CYCLASE/PHYTOENE SYNTHASE"/>
    <property type="match status" value="1"/>
</dbReference>